<sequence length="97" mass="9962">MSTSRSGPSSRMRVGAGVVTVTPRGIPSSTGSRVPAPIRSADTRFQARFQSSSSLKSAARGESVPGGPNIPSGPLTVIVFFTVAAYDVALREDLGSP</sequence>
<dbReference type="EMBL" id="JBGNUJ010000003">
    <property type="protein sequence ID" value="KAL3962588.1"/>
    <property type="molecule type" value="Genomic_DNA"/>
</dbReference>
<gene>
    <name evidence="1" type="ORF">ACCO45_004111</name>
</gene>
<name>A0ACC4E4Z0_PURLI</name>
<evidence type="ECO:0000313" key="1">
    <source>
        <dbReference type="EMBL" id="KAL3962588.1"/>
    </source>
</evidence>
<dbReference type="Proteomes" id="UP001638806">
    <property type="component" value="Unassembled WGS sequence"/>
</dbReference>
<keyword evidence="2" id="KW-1185">Reference proteome</keyword>
<proteinExistence type="predicted"/>
<comment type="caution">
    <text evidence="1">The sequence shown here is derived from an EMBL/GenBank/DDBJ whole genome shotgun (WGS) entry which is preliminary data.</text>
</comment>
<protein>
    <submittedName>
        <fullName evidence="1">Uncharacterized protein</fullName>
    </submittedName>
</protein>
<accession>A0ACC4E4Z0</accession>
<reference evidence="1" key="1">
    <citation type="submission" date="2024-12" db="EMBL/GenBank/DDBJ databases">
        <title>Comparative genomics and development of molecular markers within Purpureocillium lilacinum and among Purpureocillium species.</title>
        <authorList>
            <person name="Yeh Z.-Y."/>
            <person name="Ni N.-T."/>
            <person name="Lo P.-H."/>
            <person name="Mushyakhwo K."/>
            <person name="Lin C.-F."/>
            <person name="Nai Y.-S."/>
        </authorList>
    </citation>
    <scope>NUCLEOTIDE SEQUENCE</scope>
    <source>
        <strain evidence="1">NCHU-NPUST-175</strain>
    </source>
</reference>
<evidence type="ECO:0000313" key="2">
    <source>
        <dbReference type="Proteomes" id="UP001638806"/>
    </source>
</evidence>
<organism evidence="1 2">
    <name type="scientific">Purpureocillium lilacinum</name>
    <name type="common">Paecilomyces lilacinus</name>
    <dbReference type="NCBI Taxonomy" id="33203"/>
    <lineage>
        <taxon>Eukaryota</taxon>
        <taxon>Fungi</taxon>
        <taxon>Dikarya</taxon>
        <taxon>Ascomycota</taxon>
        <taxon>Pezizomycotina</taxon>
        <taxon>Sordariomycetes</taxon>
        <taxon>Hypocreomycetidae</taxon>
        <taxon>Hypocreales</taxon>
        <taxon>Ophiocordycipitaceae</taxon>
        <taxon>Purpureocillium</taxon>
    </lineage>
</organism>